<comment type="caution">
    <text evidence="2">The sequence shown here is derived from an EMBL/GenBank/DDBJ whole genome shotgun (WGS) entry which is preliminary data.</text>
</comment>
<reference evidence="2" key="2">
    <citation type="submission" date="2023-02" db="EMBL/GenBank/DDBJ databases">
        <authorList>
            <consortium name="DOE Joint Genome Institute"/>
            <person name="Mondo S.J."/>
            <person name="Chang Y."/>
            <person name="Wang Y."/>
            <person name="Ahrendt S."/>
            <person name="Andreopoulos W."/>
            <person name="Barry K."/>
            <person name="Beard J."/>
            <person name="Benny G.L."/>
            <person name="Blankenship S."/>
            <person name="Bonito G."/>
            <person name="Cuomo C."/>
            <person name="Desiro A."/>
            <person name="Gervers K.A."/>
            <person name="Hundley H."/>
            <person name="Kuo A."/>
            <person name="LaButti K."/>
            <person name="Lang B.F."/>
            <person name="Lipzen A."/>
            <person name="O'Donnell K."/>
            <person name="Pangilinan J."/>
            <person name="Reynolds N."/>
            <person name="Sandor L."/>
            <person name="Smith M.W."/>
            <person name="Tsang A."/>
            <person name="Grigoriev I.V."/>
            <person name="Stajich J.E."/>
            <person name="Spatafora J.W."/>
        </authorList>
    </citation>
    <scope>NUCLEOTIDE SEQUENCE</scope>
    <source>
        <strain evidence="2">RSA 2281</strain>
    </source>
</reference>
<sequence length="182" mass="21154">MENSTSQIGRRHRNGHCADIEEAIYLWILECENRNIPLNWKAITTAGSKFATKLAISSTKEFMKKYFLMMDVLFMVSTLMTASLMNLLLLPLNMLLNHPLTDDEIVALVKQSEISQEANKNDEVIERVQEMPIKERIVMLNSVLTILDEEEYHNVKKQLRALRDNLTRRTHSLQSILNDYFL</sequence>
<feature type="transmembrane region" description="Helical" evidence="1">
    <location>
        <begin position="66"/>
        <end position="90"/>
    </location>
</feature>
<protein>
    <submittedName>
        <fullName evidence="2">Uncharacterized protein</fullName>
    </submittedName>
</protein>
<keyword evidence="1" id="KW-0472">Membrane</keyword>
<name>A0AAD5PJF0_9FUNG</name>
<organism evidence="2 3">
    <name type="scientific">Phascolomyces articulosus</name>
    <dbReference type="NCBI Taxonomy" id="60185"/>
    <lineage>
        <taxon>Eukaryota</taxon>
        <taxon>Fungi</taxon>
        <taxon>Fungi incertae sedis</taxon>
        <taxon>Mucoromycota</taxon>
        <taxon>Mucoromycotina</taxon>
        <taxon>Mucoromycetes</taxon>
        <taxon>Mucorales</taxon>
        <taxon>Lichtheimiaceae</taxon>
        <taxon>Phascolomyces</taxon>
    </lineage>
</organism>
<keyword evidence="1" id="KW-0812">Transmembrane</keyword>
<keyword evidence="3" id="KW-1185">Reference proteome</keyword>
<dbReference type="EMBL" id="JAIXMP010000001">
    <property type="protein sequence ID" value="KAI9278685.1"/>
    <property type="molecule type" value="Genomic_DNA"/>
</dbReference>
<accession>A0AAD5PJF0</accession>
<reference evidence="2" key="1">
    <citation type="journal article" date="2022" name="IScience">
        <title>Evolution of zygomycete secretomes and the origins of terrestrial fungal ecologies.</title>
        <authorList>
            <person name="Chang Y."/>
            <person name="Wang Y."/>
            <person name="Mondo S."/>
            <person name="Ahrendt S."/>
            <person name="Andreopoulos W."/>
            <person name="Barry K."/>
            <person name="Beard J."/>
            <person name="Benny G.L."/>
            <person name="Blankenship S."/>
            <person name="Bonito G."/>
            <person name="Cuomo C."/>
            <person name="Desiro A."/>
            <person name="Gervers K.A."/>
            <person name="Hundley H."/>
            <person name="Kuo A."/>
            <person name="LaButti K."/>
            <person name="Lang B.F."/>
            <person name="Lipzen A."/>
            <person name="O'Donnell K."/>
            <person name="Pangilinan J."/>
            <person name="Reynolds N."/>
            <person name="Sandor L."/>
            <person name="Smith M.E."/>
            <person name="Tsang A."/>
            <person name="Grigoriev I.V."/>
            <person name="Stajich J.E."/>
            <person name="Spatafora J.W."/>
        </authorList>
    </citation>
    <scope>NUCLEOTIDE SEQUENCE</scope>
    <source>
        <strain evidence="2">RSA 2281</strain>
    </source>
</reference>
<keyword evidence="1" id="KW-1133">Transmembrane helix</keyword>
<evidence type="ECO:0000313" key="3">
    <source>
        <dbReference type="Proteomes" id="UP001209540"/>
    </source>
</evidence>
<proteinExistence type="predicted"/>
<evidence type="ECO:0000313" key="2">
    <source>
        <dbReference type="EMBL" id="KAI9278685.1"/>
    </source>
</evidence>
<dbReference type="AlphaFoldDB" id="A0AAD5PJF0"/>
<gene>
    <name evidence="2" type="ORF">BDA99DRAFT_531431</name>
</gene>
<dbReference type="Proteomes" id="UP001209540">
    <property type="component" value="Unassembled WGS sequence"/>
</dbReference>
<evidence type="ECO:0000256" key="1">
    <source>
        <dbReference type="SAM" id="Phobius"/>
    </source>
</evidence>